<dbReference type="AlphaFoldDB" id="A0A0M1N3P3"/>
<keyword evidence="4" id="KW-0862">Zinc</keyword>
<evidence type="ECO:0000313" key="8">
    <source>
        <dbReference type="Proteomes" id="UP000036932"/>
    </source>
</evidence>
<evidence type="ECO:0000256" key="5">
    <source>
        <dbReference type="ARBA" id="ARBA00023002"/>
    </source>
</evidence>
<name>A0A0M1N3P3_9BACL</name>
<dbReference type="InterPro" id="IPR020843">
    <property type="entry name" value="ER"/>
</dbReference>
<dbReference type="EMBL" id="LIUT01000006">
    <property type="protein sequence ID" value="KOR76766.1"/>
    <property type="molecule type" value="Genomic_DNA"/>
</dbReference>
<dbReference type="PATRIC" id="fig|1705565.3.peg.681"/>
<dbReference type="InterPro" id="IPR011032">
    <property type="entry name" value="GroES-like_sf"/>
</dbReference>
<dbReference type="GO" id="GO:0046872">
    <property type="term" value="F:metal ion binding"/>
    <property type="evidence" value="ECO:0007669"/>
    <property type="project" value="UniProtKB-KW"/>
</dbReference>
<dbReference type="Proteomes" id="UP000036932">
    <property type="component" value="Unassembled WGS sequence"/>
</dbReference>
<evidence type="ECO:0000256" key="2">
    <source>
        <dbReference type="ARBA" id="ARBA00008072"/>
    </source>
</evidence>
<sequence>MKAVAARDGKAAVIEVDAPELKEGHVLIRTEFSGISPGTEMGIIKNSAGKSVMIGYSAVGRIEQLGEGVTEYEIGERVACYGSPFVQHAEILAVPTNLIASVSEHVSPQEAAFTGLGAIAIHALRIADLRFGESVLVVGLGILGNLVAQIASAAAYRTVGLDLSSERVELLKQQGLSQVFERTEDLEEQLDVLTDGHGFDSIILCAGGSGEELINSSFEWLRDRGSVVIVGNLTMEFSRAAMFKKEARVLISRAGGAGRYDNQYERENRDYPVGYVRWTEGRNVGEYVRLLSEKRISVQPLITDQFELDQAHHAYEKYESDSKILASLIKY</sequence>
<accession>A0A0M1N3P3</accession>
<dbReference type="CDD" id="cd08255">
    <property type="entry name" value="2-desacetyl-2-hydroxyethyl_bacteriochlorophyllide_like"/>
    <property type="match status" value="1"/>
</dbReference>
<keyword evidence="5" id="KW-0560">Oxidoreductase</keyword>
<dbReference type="Gene3D" id="3.90.180.10">
    <property type="entry name" value="Medium-chain alcohol dehydrogenases, catalytic domain"/>
    <property type="match status" value="2"/>
</dbReference>
<reference evidence="8" key="1">
    <citation type="submission" date="2015-08" db="EMBL/GenBank/DDBJ databases">
        <title>Genome sequencing project for genomic taxonomy and phylogenomics of Bacillus-like bacteria.</title>
        <authorList>
            <person name="Liu B."/>
            <person name="Wang J."/>
            <person name="Zhu Y."/>
            <person name="Liu G."/>
            <person name="Chen Q."/>
            <person name="Chen Z."/>
            <person name="Lan J."/>
            <person name="Che J."/>
            <person name="Ge C."/>
            <person name="Shi H."/>
            <person name="Pan Z."/>
            <person name="Liu X."/>
        </authorList>
    </citation>
    <scope>NUCLEOTIDE SEQUENCE [LARGE SCALE GENOMIC DNA]</scope>
    <source>
        <strain evidence="8">FJAT-22460</strain>
    </source>
</reference>
<feature type="domain" description="Enoyl reductase (ER)" evidence="6">
    <location>
        <begin position="6"/>
        <end position="326"/>
    </location>
</feature>
<dbReference type="SMART" id="SM00829">
    <property type="entry name" value="PKS_ER"/>
    <property type="match status" value="1"/>
</dbReference>
<dbReference type="PANTHER" id="PTHR43350:SF19">
    <property type="entry name" value="D-GULOSIDE 3-DEHYDROGENASE"/>
    <property type="match status" value="1"/>
</dbReference>
<keyword evidence="8" id="KW-1185">Reference proteome</keyword>
<evidence type="ECO:0000313" key="7">
    <source>
        <dbReference type="EMBL" id="KOR76766.1"/>
    </source>
</evidence>
<dbReference type="PANTHER" id="PTHR43350">
    <property type="entry name" value="NAD-DEPENDENT ALCOHOL DEHYDROGENASE"/>
    <property type="match status" value="1"/>
</dbReference>
<evidence type="ECO:0000256" key="3">
    <source>
        <dbReference type="ARBA" id="ARBA00022723"/>
    </source>
</evidence>
<evidence type="ECO:0000256" key="4">
    <source>
        <dbReference type="ARBA" id="ARBA00022833"/>
    </source>
</evidence>
<dbReference type="GO" id="GO:0016491">
    <property type="term" value="F:oxidoreductase activity"/>
    <property type="evidence" value="ECO:0007669"/>
    <property type="project" value="UniProtKB-KW"/>
</dbReference>
<evidence type="ECO:0000259" key="6">
    <source>
        <dbReference type="SMART" id="SM00829"/>
    </source>
</evidence>
<keyword evidence="3" id="KW-0479">Metal-binding</keyword>
<dbReference type="Gene3D" id="3.40.50.720">
    <property type="entry name" value="NAD(P)-binding Rossmann-like Domain"/>
    <property type="match status" value="1"/>
</dbReference>
<evidence type="ECO:0000256" key="1">
    <source>
        <dbReference type="ARBA" id="ARBA00001947"/>
    </source>
</evidence>
<comment type="similarity">
    <text evidence="2">Belongs to the zinc-containing alcohol dehydrogenase family.</text>
</comment>
<comment type="cofactor">
    <cofactor evidence="1">
        <name>Zn(2+)</name>
        <dbReference type="ChEBI" id="CHEBI:29105"/>
    </cofactor>
</comment>
<protein>
    <submittedName>
        <fullName evidence="7">Alcohol dehydrogenase</fullName>
    </submittedName>
</protein>
<dbReference type="Pfam" id="PF08240">
    <property type="entry name" value="ADH_N"/>
    <property type="match status" value="1"/>
</dbReference>
<dbReference type="SUPFAM" id="SSF51735">
    <property type="entry name" value="NAD(P)-binding Rossmann-fold domains"/>
    <property type="match status" value="1"/>
</dbReference>
<dbReference type="InterPro" id="IPR036291">
    <property type="entry name" value="NAD(P)-bd_dom_sf"/>
</dbReference>
<dbReference type="SUPFAM" id="SSF50129">
    <property type="entry name" value="GroES-like"/>
    <property type="match status" value="1"/>
</dbReference>
<comment type="caution">
    <text evidence="7">The sequence shown here is derived from an EMBL/GenBank/DDBJ whole genome shotgun (WGS) entry which is preliminary data.</text>
</comment>
<organism evidence="7 8">
    <name type="scientific">Paenibacillus solani</name>
    <dbReference type="NCBI Taxonomy" id="1705565"/>
    <lineage>
        <taxon>Bacteria</taxon>
        <taxon>Bacillati</taxon>
        <taxon>Bacillota</taxon>
        <taxon>Bacilli</taxon>
        <taxon>Bacillales</taxon>
        <taxon>Paenibacillaceae</taxon>
        <taxon>Paenibacillus</taxon>
    </lineage>
</organism>
<dbReference type="OrthoDB" id="9781031at2"/>
<gene>
    <name evidence="7" type="ORF">AM231_22755</name>
</gene>
<dbReference type="InterPro" id="IPR013154">
    <property type="entry name" value="ADH-like_N"/>
</dbReference>
<dbReference type="RefSeq" id="WP_054404648.1">
    <property type="nucleotide sequence ID" value="NZ_LIUT01000006.1"/>
</dbReference>
<dbReference type="InterPro" id="IPR013149">
    <property type="entry name" value="ADH-like_C"/>
</dbReference>
<proteinExistence type="inferred from homology"/>
<dbReference type="Pfam" id="PF00107">
    <property type="entry name" value="ADH_zinc_N"/>
    <property type="match status" value="1"/>
</dbReference>